<dbReference type="RefSeq" id="WP_046361246.1">
    <property type="nucleotide sequence ID" value="NZ_LAUZ02000007.1"/>
</dbReference>
<feature type="compositionally biased region" description="Low complexity" evidence="1">
    <location>
        <begin position="31"/>
        <end position="44"/>
    </location>
</feature>
<evidence type="ECO:0000256" key="1">
    <source>
        <dbReference type="SAM" id="MobiDB-lite"/>
    </source>
</evidence>
<feature type="domain" description="Predicted pPIWI-associating nuclease" evidence="2">
    <location>
        <begin position="181"/>
        <end position="312"/>
    </location>
</feature>
<feature type="compositionally biased region" description="Low complexity" evidence="1">
    <location>
        <begin position="1"/>
        <end position="16"/>
    </location>
</feature>
<dbReference type="Proteomes" id="UP000034150">
    <property type="component" value="Unassembled WGS sequence"/>
</dbReference>
<evidence type="ECO:0000313" key="4">
    <source>
        <dbReference type="Proteomes" id="UP000034150"/>
    </source>
</evidence>
<dbReference type="InterPro" id="IPR040556">
    <property type="entry name" value="pP_pnuc_1"/>
</dbReference>
<accession>A0A0M2K9L0</accession>
<keyword evidence="4" id="KW-1185">Reference proteome</keyword>
<feature type="compositionally biased region" description="Basic and acidic residues" evidence="1">
    <location>
        <begin position="45"/>
        <end position="57"/>
    </location>
</feature>
<organism evidence="3 4">
    <name type="scientific">Mycolicibacterium obuense</name>
    <dbReference type="NCBI Taxonomy" id="1807"/>
    <lineage>
        <taxon>Bacteria</taxon>
        <taxon>Bacillati</taxon>
        <taxon>Actinomycetota</taxon>
        <taxon>Actinomycetes</taxon>
        <taxon>Mycobacteriales</taxon>
        <taxon>Mycobacteriaceae</taxon>
        <taxon>Mycolicibacterium</taxon>
    </lineage>
</organism>
<dbReference type="Pfam" id="PF18165">
    <property type="entry name" value="pP_pnuc_1"/>
    <property type="match status" value="1"/>
</dbReference>
<evidence type="ECO:0000259" key="2">
    <source>
        <dbReference type="Pfam" id="PF18165"/>
    </source>
</evidence>
<dbReference type="PATRIC" id="fig|1807.13.peg.980"/>
<feature type="compositionally biased region" description="Basic and acidic residues" evidence="1">
    <location>
        <begin position="17"/>
        <end position="29"/>
    </location>
</feature>
<reference evidence="3 4" key="1">
    <citation type="journal article" date="2015" name="Genome Announc.">
        <title>Draft Genome Sequence of Mycobacterium obuense Strain UC1, Isolated from Patient Sputum.</title>
        <authorList>
            <person name="Greninger A.L."/>
            <person name="Cunningham G."/>
            <person name="Hsu E.D."/>
            <person name="Yu J.M."/>
            <person name="Chiu C.Y."/>
            <person name="Miller S."/>
        </authorList>
    </citation>
    <scope>NUCLEOTIDE SEQUENCE [LARGE SCALE GENOMIC DNA]</scope>
    <source>
        <strain evidence="3 4">UC1</strain>
    </source>
</reference>
<protein>
    <recommendedName>
        <fullName evidence="2">Predicted pPIWI-associating nuclease domain-containing protein</fullName>
    </recommendedName>
</protein>
<dbReference type="EMBL" id="LAUZ02000007">
    <property type="protein sequence ID" value="KKF03895.1"/>
    <property type="molecule type" value="Genomic_DNA"/>
</dbReference>
<feature type="region of interest" description="Disordered" evidence="1">
    <location>
        <begin position="1"/>
        <end position="57"/>
    </location>
</feature>
<evidence type="ECO:0000313" key="3">
    <source>
        <dbReference type="EMBL" id="KKF03895.1"/>
    </source>
</evidence>
<name>A0A0M2K9L0_9MYCO</name>
<proteinExistence type="predicted"/>
<dbReference type="AlphaFoldDB" id="A0A0M2K9L0"/>
<sequence>MARRMTPAQARAAMQRAARDAQRAAERQRQAHNQAVRKAQQAVKKQQESLKRAADQQNRAIREYNREVRQYNAKAKSHNQKVENQRRRLIQELKRLQSRPVTVRVTYRSSVQHLATAYETLEQRFQDRALNDVEREFLDRASEEAANSAYLANALDGDVHDGESESVEDLSGPSMTAELGRFSQDLVSRWTGALFALNPANPDAARHFCTSAREVLTSILDIAAPDSVVLQAHQECDVTTQGTPTRRAKIRYLLSRKGIVDLSADAFVEADIDNAVSLFTMFNKGTHGVAGRFSIPQLSALRTRVEASIAFLNSII</sequence>
<comment type="caution">
    <text evidence="3">The sequence shown here is derived from an EMBL/GenBank/DDBJ whole genome shotgun (WGS) entry which is preliminary data.</text>
</comment>
<gene>
    <name evidence="3" type="ORF">WN67_00850</name>
</gene>